<reference evidence="2" key="1">
    <citation type="submission" date="2012-02" db="EMBL/GenBank/DDBJ databases">
        <title>Complete genome sequence of Rickettsia parkeri strain Portsmouth.</title>
        <authorList>
            <person name="Johnson S.L."/>
            <person name="Munk A.C."/>
            <person name="Han S."/>
            <person name="Bruce D.C."/>
            <person name="Dasch G.A."/>
        </authorList>
    </citation>
    <scope>NUCLEOTIDE SEQUENCE [LARGE SCALE GENOMIC DNA]</scope>
    <source>
        <strain evidence="2">CA410</strain>
    </source>
</reference>
<evidence type="ECO:0000313" key="1">
    <source>
        <dbReference type="EMBL" id="AFB20772.1"/>
    </source>
</evidence>
<accession>A0ABM5MQR7</accession>
<gene>
    <name evidence="1" type="ORF">RCA_00975</name>
</gene>
<dbReference type="EMBL" id="CP003304">
    <property type="protein sequence ID" value="AFB20772.1"/>
    <property type="molecule type" value="Genomic_DNA"/>
</dbReference>
<organism evidence="1 2">
    <name type="scientific">Rickettsia canadensis str. CA410</name>
    <dbReference type="NCBI Taxonomy" id="1105107"/>
    <lineage>
        <taxon>Bacteria</taxon>
        <taxon>Pseudomonadati</taxon>
        <taxon>Pseudomonadota</taxon>
        <taxon>Alphaproteobacteria</taxon>
        <taxon>Rickettsiales</taxon>
        <taxon>Rickettsiaceae</taxon>
        <taxon>Rickettsieae</taxon>
        <taxon>Rickettsia</taxon>
        <taxon>belli group</taxon>
    </lineage>
</organism>
<name>A0ABM5MQR7_RICCA</name>
<proteinExistence type="predicted"/>
<evidence type="ECO:0000313" key="2">
    <source>
        <dbReference type="Proteomes" id="UP000007878"/>
    </source>
</evidence>
<sequence>MKFKIPIEVDIKSLTDEETALDSLNANILNALTEVNDSLIQDSINYVILIHWQ</sequence>
<keyword evidence="2" id="KW-1185">Reference proteome</keyword>
<dbReference type="Proteomes" id="UP000007878">
    <property type="component" value="Chromosome"/>
</dbReference>
<protein>
    <submittedName>
        <fullName evidence="1">Uncharacterized protein</fullName>
    </submittedName>
</protein>